<reference evidence="1 2" key="1">
    <citation type="submission" date="2019-02" db="EMBL/GenBank/DDBJ databases">
        <title>Genome sequencing of the rare red list fungi Bondarzewia mesenterica.</title>
        <authorList>
            <person name="Buettner E."/>
            <person name="Kellner H."/>
        </authorList>
    </citation>
    <scope>NUCLEOTIDE SEQUENCE [LARGE SCALE GENOMIC DNA]</scope>
    <source>
        <strain evidence="1 2">DSM 108281</strain>
    </source>
</reference>
<accession>A0A4S4LFJ3</accession>
<dbReference type="EMBL" id="SGPL01000556">
    <property type="protein sequence ID" value="THH10684.1"/>
    <property type="molecule type" value="Genomic_DNA"/>
</dbReference>
<dbReference type="AlphaFoldDB" id="A0A4S4LFJ3"/>
<keyword evidence="2" id="KW-1185">Reference proteome</keyword>
<evidence type="ECO:0000313" key="2">
    <source>
        <dbReference type="Proteomes" id="UP000310158"/>
    </source>
</evidence>
<dbReference type="Proteomes" id="UP000310158">
    <property type="component" value="Unassembled WGS sequence"/>
</dbReference>
<evidence type="ECO:0000313" key="1">
    <source>
        <dbReference type="EMBL" id="THH10684.1"/>
    </source>
</evidence>
<proteinExistence type="predicted"/>
<name>A0A4S4LFJ3_9AGAM</name>
<organism evidence="1 2">
    <name type="scientific">Bondarzewia mesenterica</name>
    <dbReference type="NCBI Taxonomy" id="1095465"/>
    <lineage>
        <taxon>Eukaryota</taxon>
        <taxon>Fungi</taxon>
        <taxon>Dikarya</taxon>
        <taxon>Basidiomycota</taxon>
        <taxon>Agaricomycotina</taxon>
        <taxon>Agaricomycetes</taxon>
        <taxon>Russulales</taxon>
        <taxon>Bondarzewiaceae</taxon>
        <taxon>Bondarzewia</taxon>
    </lineage>
</organism>
<sequence length="77" mass="8245">MFSAFPLDLAFLPSVLNIKLIREVSRSILSTGDNSNVLDEGAVTIDVSPDSGLEGVLDDVREIGMLKQDGGVRRATL</sequence>
<gene>
    <name evidence="1" type="ORF">EW146_g8292</name>
</gene>
<comment type="caution">
    <text evidence="1">The sequence shown here is derived from an EMBL/GenBank/DDBJ whole genome shotgun (WGS) entry which is preliminary data.</text>
</comment>
<protein>
    <submittedName>
        <fullName evidence="1">Uncharacterized protein</fullName>
    </submittedName>
</protein>